<feature type="compositionally biased region" description="Gly residues" evidence="1">
    <location>
        <begin position="268"/>
        <end position="277"/>
    </location>
</feature>
<evidence type="ECO:0000313" key="4">
    <source>
        <dbReference type="Proteomes" id="UP001279642"/>
    </source>
</evidence>
<dbReference type="InterPro" id="IPR049304">
    <property type="entry name" value="Gly_rich_dom"/>
</dbReference>
<proteinExistence type="predicted"/>
<dbReference type="EMBL" id="JAXCLW010000001">
    <property type="protein sequence ID" value="MDY0882317.1"/>
    <property type="molecule type" value="Genomic_DNA"/>
</dbReference>
<comment type="caution">
    <text evidence="3">The sequence shown here is derived from an EMBL/GenBank/DDBJ whole genome shotgun (WGS) entry which is preliminary data.</text>
</comment>
<dbReference type="Pfam" id="PF21722">
    <property type="entry name" value="Gly_rich_2"/>
    <property type="match status" value="1"/>
</dbReference>
<name>A0ABU5E7R5_9PROT</name>
<dbReference type="PRINTS" id="PR01228">
    <property type="entry name" value="EGGSHELL"/>
</dbReference>
<evidence type="ECO:0000259" key="2">
    <source>
        <dbReference type="Pfam" id="PF21722"/>
    </source>
</evidence>
<sequence>MQRIDIPTAVAVKPAYPAGGVPGFWANCNPNTGDGGTFFDANWANRVQEEIAGVIEGAGIDLDAADDKQMYQAILEIIANATAGLQFGGRFLRVVSFNAAGTFTYNRAADCKSGYVIVKGGAGPGGQPIPKSSGGAAGGGGGEGGRAEKFFAAMPATATVIVGDGGTPGAATDGGLFTGSQGGTSSFSGVSATGGSTGQNGYTTSGTAGGAGGAGGQGSGGDLNFKGQDGGSGTGSPTAGNGSTGGVGGGLGGGRGGSGSPQQSAPGSNGGGGGGGSTNAIGNSTAASPGGAGFVIIFEMT</sequence>
<feature type="region of interest" description="Disordered" evidence="1">
    <location>
        <begin position="201"/>
        <end position="292"/>
    </location>
</feature>
<feature type="domain" description="Glycine-rich" evidence="2">
    <location>
        <begin position="100"/>
        <end position="297"/>
    </location>
</feature>
<evidence type="ECO:0000256" key="1">
    <source>
        <dbReference type="SAM" id="MobiDB-lite"/>
    </source>
</evidence>
<dbReference type="RefSeq" id="WP_320507342.1">
    <property type="nucleotide sequence ID" value="NZ_JAXCLW010000001.1"/>
</dbReference>
<dbReference type="Proteomes" id="UP001279642">
    <property type="component" value="Unassembled WGS sequence"/>
</dbReference>
<feature type="compositionally biased region" description="Gly residues" evidence="1">
    <location>
        <begin position="207"/>
        <end position="221"/>
    </location>
</feature>
<protein>
    <recommendedName>
        <fullName evidence="2">Glycine-rich domain-containing protein</fullName>
    </recommendedName>
</protein>
<organism evidence="3 4">
    <name type="scientific">Dongia soli</name>
    <dbReference type="NCBI Taxonomy" id="600628"/>
    <lineage>
        <taxon>Bacteria</taxon>
        <taxon>Pseudomonadati</taxon>
        <taxon>Pseudomonadota</taxon>
        <taxon>Alphaproteobacteria</taxon>
        <taxon>Rhodospirillales</taxon>
        <taxon>Dongiaceae</taxon>
        <taxon>Dongia</taxon>
    </lineage>
</organism>
<evidence type="ECO:0000313" key="3">
    <source>
        <dbReference type="EMBL" id="MDY0882317.1"/>
    </source>
</evidence>
<feature type="compositionally biased region" description="Gly residues" evidence="1">
    <location>
        <begin position="242"/>
        <end position="259"/>
    </location>
</feature>
<reference evidence="3 4" key="1">
    <citation type="journal article" date="2016" name="Antonie Van Leeuwenhoek">
        <title>Dongia soli sp. nov., isolated from soil from Dokdo, Korea.</title>
        <authorList>
            <person name="Kim D.U."/>
            <person name="Lee H."/>
            <person name="Kim H."/>
            <person name="Kim S.G."/>
            <person name="Ka J.O."/>
        </authorList>
    </citation>
    <scope>NUCLEOTIDE SEQUENCE [LARGE SCALE GENOMIC DNA]</scope>
    <source>
        <strain evidence="3 4">D78</strain>
    </source>
</reference>
<keyword evidence="4" id="KW-1185">Reference proteome</keyword>
<accession>A0ABU5E7R5</accession>
<gene>
    <name evidence="3" type="ORF">SMD27_05655</name>
</gene>